<dbReference type="AlphaFoldDB" id="A0A423H1A7"/>
<evidence type="ECO:0000313" key="1">
    <source>
        <dbReference type="EMBL" id="RON05522.1"/>
    </source>
</evidence>
<sequence length="70" mass="8019">MPPNGMRKQRWRSPWAADSARLEQTAQARHAQGINQHAIAHCILAKQAFCVETKLAIQPDRRFVIRSKAR</sequence>
<dbReference type="Proteomes" id="UP000284684">
    <property type="component" value="Unassembled WGS sequence"/>
</dbReference>
<accession>A0A423H1A7</accession>
<protein>
    <submittedName>
        <fullName evidence="1">Uncharacterized protein</fullName>
    </submittedName>
</protein>
<name>A0A423H1A7_9PSED</name>
<evidence type="ECO:0000313" key="2">
    <source>
        <dbReference type="Proteomes" id="UP000284684"/>
    </source>
</evidence>
<reference evidence="1 2" key="1">
    <citation type="submission" date="2016-10" db="EMBL/GenBank/DDBJ databases">
        <title>Comparative genome analysis of multiple Pseudomonas spp. focuses on biocontrol and plant growth promoting traits.</title>
        <authorList>
            <person name="Tao X.-Y."/>
            <person name="Taylor C.G."/>
        </authorList>
    </citation>
    <scope>NUCLEOTIDE SEQUENCE [LARGE SCALE GENOMIC DNA]</scope>
    <source>
        <strain evidence="1 2">37D10</strain>
    </source>
</reference>
<gene>
    <name evidence="1" type="ORF">BK658_01945</name>
</gene>
<proteinExistence type="predicted"/>
<organism evidence="1 2">
    <name type="scientific">Pseudomonas brassicacearum</name>
    <dbReference type="NCBI Taxonomy" id="930166"/>
    <lineage>
        <taxon>Bacteria</taxon>
        <taxon>Pseudomonadati</taxon>
        <taxon>Pseudomonadota</taxon>
        <taxon>Gammaproteobacteria</taxon>
        <taxon>Pseudomonadales</taxon>
        <taxon>Pseudomonadaceae</taxon>
        <taxon>Pseudomonas</taxon>
    </lineage>
</organism>
<comment type="caution">
    <text evidence="1">The sequence shown here is derived from an EMBL/GenBank/DDBJ whole genome shotgun (WGS) entry which is preliminary data.</text>
</comment>
<dbReference type="EMBL" id="MOBI01000002">
    <property type="protein sequence ID" value="RON05522.1"/>
    <property type="molecule type" value="Genomic_DNA"/>
</dbReference>